<proteinExistence type="predicted"/>
<protein>
    <submittedName>
        <fullName evidence="1">Uncharacterized protein</fullName>
    </submittedName>
</protein>
<dbReference type="Proteomes" id="UP000055048">
    <property type="component" value="Unassembled WGS sequence"/>
</dbReference>
<organism evidence="1 2">
    <name type="scientific">Trichinella murrelli</name>
    <dbReference type="NCBI Taxonomy" id="144512"/>
    <lineage>
        <taxon>Eukaryota</taxon>
        <taxon>Metazoa</taxon>
        <taxon>Ecdysozoa</taxon>
        <taxon>Nematoda</taxon>
        <taxon>Enoplea</taxon>
        <taxon>Dorylaimia</taxon>
        <taxon>Trichinellida</taxon>
        <taxon>Trichinellidae</taxon>
        <taxon>Trichinella</taxon>
    </lineage>
</organism>
<reference evidence="1 2" key="1">
    <citation type="submission" date="2015-01" db="EMBL/GenBank/DDBJ databases">
        <title>Evolution of Trichinella species and genotypes.</title>
        <authorList>
            <person name="Korhonen P.K."/>
            <person name="Edoardo P."/>
            <person name="Giuseppe L.R."/>
            <person name="Gasser R.B."/>
        </authorList>
    </citation>
    <scope>NUCLEOTIDE SEQUENCE [LARGE SCALE GENOMIC DNA]</scope>
    <source>
        <strain evidence="1">ISS417</strain>
    </source>
</reference>
<keyword evidence="2" id="KW-1185">Reference proteome</keyword>
<gene>
    <name evidence="1" type="ORF">T05_14810</name>
</gene>
<dbReference type="EMBL" id="JYDJ01000027">
    <property type="protein sequence ID" value="KRX48560.1"/>
    <property type="molecule type" value="Genomic_DNA"/>
</dbReference>
<comment type="caution">
    <text evidence="1">The sequence shown here is derived from an EMBL/GenBank/DDBJ whole genome shotgun (WGS) entry which is preliminary data.</text>
</comment>
<name>A0A0V0UBB3_9BILA</name>
<dbReference type="AlphaFoldDB" id="A0A0V0UBB3"/>
<evidence type="ECO:0000313" key="1">
    <source>
        <dbReference type="EMBL" id="KRX48560.1"/>
    </source>
</evidence>
<accession>A0A0V0UBB3</accession>
<evidence type="ECO:0000313" key="2">
    <source>
        <dbReference type="Proteomes" id="UP000055048"/>
    </source>
</evidence>
<sequence>MLCNEYHYWSKIQDYHNKIIGTSSSNSLLSVKNPNRCHRSSSAMKPILDKGCQAERLRICESSCVPKVTEDHAHSPDFEIGQTLEHIHNSA</sequence>